<dbReference type="InterPro" id="IPR002110">
    <property type="entry name" value="Ankyrin_rpt"/>
</dbReference>
<evidence type="ECO:0000256" key="3">
    <source>
        <dbReference type="PROSITE-ProRule" id="PRU00023"/>
    </source>
</evidence>
<keyword evidence="1" id="KW-0677">Repeat</keyword>
<feature type="repeat" description="ANK" evidence="3">
    <location>
        <begin position="235"/>
        <end position="267"/>
    </location>
</feature>
<dbReference type="InterPro" id="IPR036770">
    <property type="entry name" value="Ankyrin_rpt-contain_sf"/>
</dbReference>
<protein>
    <submittedName>
        <fullName evidence="5">Uncharacterized protein</fullName>
    </submittedName>
</protein>
<feature type="compositionally biased region" description="Polar residues" evidence="4">
    <location>
        <begin position="559"/>
        <end position="582"/>
    </location>
</feature>
<comment type="caution">
    <text evidence="5">The sequence shown here is derived from an EMBL/GenBank/DDBJ whole genome shotgun (WGS) entry which is preliminary data.</text>
</comment>
<dbReference type="Pfam" id="PF00023">
    <property type="entry name" value="Ank"/>
    <property type="match status" value="1"/>
</dbReference>
<feature type="repeat" description="ANK" evidence="3">
    <location>
        <begin position="268"/>
        <end position="300"/>
    </location>
</feature>
<evidence type="ECO:0000256" key="2">
    <source>
        <dbReference type="ARBA" id="ARBA00023043"/>
    </source>
</evidence>
<evidence type="ECO:0000256" key="4">
    <source>
        <dbReference type="SAM" id="MobiDB-lite"/>
    </source>
</evidence>
<dbReference type="OrthoDB" id="5523842at2"/>
<dbReference type="Gene3D" id="1.25.40.20">
    <property type="entry name" value="Ankyrin repeat-containing domain"/>
    <property type="match status" value="4"/>
</dbReference>
<evidence type="ECO:0000313" key="6">
    <source>
        <dbReference type="Proteomes" id="UP000316649"/>
    </source>
</evidence>
<evidence type="ECO:0000313" key="5">
    <source>
        <dbReference type="EMBL" id="TVO76983.1"/>
    </source>
</evidence>
<dbReference type="PANTHER" id="PTHR24198">
    <property type="entry name" value="ANKYRIN REPEAT AND PROTEIN KINASE DOMAIN-CONTAINING PROTEIN"/>
    <property type="match status" value="1"/>
</dbReference>
<gene>
    <name evidence="5" type="ORF">FHP88_06050</name>
</gene>
<sequence>MTGLQNLFALTEWAPRSPFQKYAQIKGIQKMQLGTRINQLIVVLSITISFPLFSSTNEVVSAIQMGDAARVEMLLRTNQANNVNAPVNKTGGSLLHVAVSTHHKMTDDSLKKIIQLLVEKKIEVNIKDNKGYTALAHYIEQSRNRHQAKTKLILDQFIQYKADINTVTHDGQSLLHLAAVSNNTYALQRLVAEGVDINSRNQQDLTPLHIAIKGSLELVKTCIELGADIELKDNIGRSALHNAIYYNKPQTADFLLRSGADIESKDRDNRTALSRAVETKQWALVKHLIRKGANVDVSTGDGWSVGKFLVFHKELGMADLVAERGITSGIIAEADIHLINKSIEERDISTLSAMIDNNVVIKPEQENDKPLFETLIYSYSSRHPQYPLATAQQIAKALNRLGADVNKVNKTSNNTPLISSLILRQVEVVNLLITSGADVNKPIKDLAGRERYPLDFALELPDTPVLNALLNAGASANLQSLHTWSAIHRLTKSLAHATPDSVMTTETQELIRRVLKDSHTVIDFTSNRDAEELFKIKVQMNNSRSPFDRAIASQLSFSGTPVSQKQMPSGVNVSGKASQTQADDTRKVKRIGKSYSKNSKVHVVGVYEGFVPGGSLPWWSKCKKDQTGKIDLREAQDCHQKYAGQKTEGIVTVTVGHSKMPTILVLMAYNPTNWKISLQGGTKIEGVILAGYHGQRVSGLGKGVYIEAHTYEHSECGNCQQHGDHFHAYSQSKDPDNFRKSMKKIVEITDHYPNSFQGKYKGKAFSIAMH</sequence>
<dbReference type="RefSeq" id="WP_144358112.1">
    <property type="nucleotide sequence ID" value="NZ_VMNH01000005.1"/>
</dbReference>
<feature type="region of interest" description="Disordered" evidence="4">
    <location>
        <begin position="559"/>
        <end position="591"/>
    </location>
</feature>
<dbReference type="Pfam" id="PF12796">
    <property type="entry name" value="Ank_2"/>
    <property type="match status" value="1"/>
</dbReference>
<dbReference type="EMBL" id="VMNH01000005">
    <property type="protein sequence ID" value="TVO76983.1"/>
    <property type="molecule type" value="Genomic_DNA"/>
</dbReference>
<dbReference type="SUPFAM" id="SSF48403">
    <property type="entry name" value="Ankyrin repeat"/>
    <property type="match status" value="2"/>
</dbReference>
<keyword evidence="2 3" id="KW-0040">ANK repeat</keyword>
<dbReference type="SMART" id="SM00248">
    <property type="entry name" value="ANK"/>
    <property type="match status" value="8"/>
</dbReference>
<dbReference type="AlphaFoldDB" id="A0A558DTT3"/>
<organism evidence="5 6">
    <name type="scientific">Sedimenticola selenatireducens</name>
    <dbReference type="NCBI Taxonomy" id="191960"/>
    <lineage>
        <taxon>Bacteria</taxon>
        <taxon>Pseudomonadati</taxon>
        <taxon>Pseudomonadota</taxon>
        <taxon>Gammaproteobacteria</taxon>
        <taxon>Chromatiales</taxon>
        <taxon>Sedimenticolaceae</taxon>
        <taxon>Sedimenticola</taxon>
    </lineage>
</organism>
<keyword evidence="6" id="KW-1185">Reference proteome</keyword>
<feature type="repeat" description="ANK" evidence="3">
    <location>
        <begin position="170"/>
        <end position="202"/>
    </location>
</feature>
<proteinExistence type="predicted"/>
<reference evidence="5 6" key="1">
    <citation type="submission" date="2019-07" db="EMBL/GenBank/DDBJ databases">
        <title>The pathways for chlorine oxyanion respiration interact through the shared metabolite chlorate.</title>
        <authorList>
            <person name="Barnum T.P."/>
            <person name="Cheng Y."/>
            <person name="Hill K.A."/>
            <person name="Lucas L.N."/>
            <person name="Carlson H.K."/>
            <person name="Coates J.D."/>
        </authorList>
    </citation>
    <scope>NUCLEOTIDE SEQUENCE [LARGE SCALE GENOMIC DNA]</scope>
    <source>
        <strain evidence="5 6">BK-1</strain>
    </source>
</reference>
<name>A0A558DTT3_9GAMM</name>
<dbReference type="PROSITE" id="PS50297">
    <property type="entry name" value="ANK_REP_REGION"/>
    <property type="match status" value="4"/>
</dbReference>
<dbReference type="Proteomes" id="UP000316649">
    <property type="component" value="Unassembled WGS sequence"/>
</dbReference>
<feature type="repeat" description="ANK" evidence="3">
    <location>
        <begin position="412"/>
        <end position="444"/>
    </location>
</feature>
<dbReference type="PANTHER" id="PTHR24198:SF165">
    <property type="entry name" value="ANKYRIN REPEAT-CONTAINING PROTEIN-RELATED"/>
    <property type="match status" value="1"/>
</dbReference>
<dbReference type="PROSITE" id="PS50088">
    <property type="entry name" value="ANK_REPEAT"/>
    <property type="match status" value="5"/>
</dbReference>
<evidence type="ECO:0000256" key="1">
    <source>
        <dbReference type="ARBA" id="ARBA00022737"/>
    </source>
</evidence>
<accession>A0A558DTT3</accession>
<feature type="repeat" description="ANK" evidence="3">
    <location>
        <begin position="90"/>
        <end position="129"/>
    </location>
</feature>